<protein>
    <submittedName>
        <fullName evidence="2">Uncharacterized protein</fullName>
    </submittedName>
</protein>
<reference evidence="2 3" key="1">
    <citation type="submission" date="2018-12" db="EMBL/GenBank/DDBJ databases">
        <title>three novel Halomonas strain isolated from plants.</title>
        <authorList>
            <person name="Sun C."/>
        </authorList>
    </citation>
    <scope>NUCLEOTIDE SEQUENCE [LARGE SCALE GENOMIC DNA]</scope>
    <source>
        <strain evidence="2 3">DSM 19434</strain>
    </source>
</reference>
<proteinExistence type="predicted"/>
<accession>A0A3S0YHD8</accession>
<evidence type="ECO:0000256" key="1">
    <source>
        <dbReference type="SAM" id="MobiDB-lite"/>
    </source>
</evidence>
<feature type="region of interest" description="Disordered" evidence="1">
    <location>
        <begin position="1"/>
        <end position="27"/>
    </location>
</feature>
<dbReference type="OrthoDB" id="9757917at2"/>
<dbReference type="RefSeq" id="WP_126947613.1">
    <property type="nucleotide sequence ID" value="NZ_RZHG01000019.1"/>
</dbReference>
<keyword evidence="3" id="KW-1185">Reference proteome</keyword>
<comment type="caution">
    <text evidence="2">The sequence shown here is derived from an EMBL/GenBank/DDBJ whole genome shotgun (WGS) entry which is preliminary data.</text>
</comment>
<evidence type="ECO:0000313" key="2">
    <source>
        <dbReference type="EMBL" id="RUR30172.1"/>
    </source>
</evidence>
<sequence>MSKAKPKTWSESEAQTLLEKSEQEEHQSRWKTYYDISRQLFDELCPKELLKTAFVNADEARIVKVDDTGEETYSPIKSFPVDIQLRHHIKR</sequence>
<organism evidence="2 3">
    <name type="scientific">Vreelandella andesensis</name>
    <dbReference type="NCBI Taxonomy" id="447567"/>
    <lineage>
        <taxon>Bacteria</taxon>
        <taxon>Pseudomonadati</taxon>
        <taxon>Pseudomonadota</taxon>
        <taxon>Gammaproteobacteria</taxon>
        <taxon>Oceanospirillales</taxon>
        <taxon>Halomonadaceae</taxon>
        <taxon>Vreelandella</taxon>
    </lineage>
</organism>
<evidence type="ECO:0000313" key="3">
    <source>
        <dbReference type="Proteomes" id="UP000287336"/>
    </source>
</evidence>
<dbReference type="Proteomes" id="UP000287336">
    <property type="component" value="Unassembled WGS sequence"/>
</dbReference>
<name>A0A3S0YHD8_9GAMM</name>
<gene>
    <name evidence="2" type="ORF">ELY33_10170</name>
</gene>
<dbReference type="AlphaFoldDB" id="A0A3S0YHD8"/>
<dbReference type="EMBL" id="RZHG01000019">
    <property type="protein sequence ID" value="RUR30172.1"/>
    <property type="molecule type" value="Genomic_DNA"/>
</dbReference>